<dbReference type="InterPro" id="IPR011006">
    <property type="entry name" value="CheY-like_superfamily"/>
</dbReference>
<feature type="domain" description="Response regulatory" evidence="3">
    <location>
        <begin position="7"/>
        <end position="128"/>
    </location>
</feature>
<dbReference type="SUPFAM" id="SSF141868">
    <property type="entry name" value="EAL domain-like"/>
    <property type="match status" value="1"/>
</dbReference>
<dbReference type="PANTHER" id="PTHR33121:SF70">
    <property type="entry name" value="SIGNALING PROTEIN YKOW"/>
    <property type="match status" value="1"/>
</dbReference>
<dbReference type="PROSITE" id="PS50883">
    <property type="entry name" value="EAL"/>
    <property type="match status" value="1"/>
</dbReference>
<evidence type="ECO:0000259" key="4">
    <source>
        <dbReference type="PROSITE" id="PS50883"/>
    </source>
</evidence>
<dbReference type="PROSITE" id="PS50110">
    <property type="entry name" value="RESPONSE_REGULATORY"/>
    <property type="match status" value="1"/>
</dbReference>
<evidence type="ECO:0000256" key="1">
    <source>
        <dbReference type="PROSITE-ProRule" id="PRU00169"/>
    </source>
</evidence>
<dbReference type="EMBL" id="JBANDC010000032">
    <property type="protein sequence ID" value="MEM4990759.1"/>
    <property type="molecule type" value="Genomic_DNA"/>
</dbReference>
<name>A0ABU9Q3D2_9BURK</name>
<dbReference type="SUPFAM" id="SSF52172">
    <property type="entry name" value="CheY-like"/>
    <property type="match status" value="1"/>
</dbReference>
<dbReference type="RefSeq" id="WP_342831792.1">
    <property type="nucleotide sequence ID" value="NZ_JBANDC010000032.1"/>
</dbReference>
<dbReference type="Proteomes" id="UP001495910">
    <property type="component" value="Unassembled WGS sequence"/>
</dbReference>
<protein>
    <submittedName>
        <fullName evidence="5">EAL domain-containing protein</fullName>
    </submittedName>
</protein>
<evidence type="ECO:0000256" key="2">
    <source>
        <dbReference type="SAM" id="MobiDB-lite"/>
    </source>
</evidence>
<feature type="domain" description="EAL" evidence="4">
    <location>
        <begin position="142"/>
        <end position="394"/>
    </location>
</feature>
<keyword evidence="6" id="KW-1185">Reference proteome</keyword>
<organism evidence="5 6">
    <name type="scientific">Collimonas rhizosphaerae</name>
    <dbReference type="NCBI Taxonomy" id="3126357"/>
    <lineage>
        <taxon>Bacteria</taxon>
        <taxon>Pseudomonadati</taxon>
        <taxon>Pseudomonadota</taxon>
        <taxon>Betaproteobacteria</taxon>
        <taxon>Burkholderiales</taxon>
        <taxon>Oxalobacteraceae</taxon>
        <taxon>Collimonas</taxon>
    </lineage>
</organism>
<sequence>MIHLQRSILILDDHPAQRLATVLLLGTLGYHNTYVAANGAAALDQLDQLGTIDIVLCDIRMSQMDGIAFLRQLAHRQLPPSILICSAADESLRRSLIFLASQLGLHVLGDVQKPIPANFLHQLLQRHVSKSAPNDPMPSMPPAELDLHLRDAFSLGDCITYYQPQYALQTLHATGVQLQCFWQHPTHGLLPSAAWMPQMTAQQRYAVSWHIAEQGLQLACALVQRPRPLNVSIPLHDIHLQSAWQLEAIQDYVERHRLSPTALSLELDATHFSQLSPAAIENLIRLRLKGCHLTMRIDALNVPSPRQLYELPFNHLMLDAHHLWPAENPSAYRADMAGVITAAAALGIRVITNNIDSWQQNQLLLHMGCPFGVGQWYASPMEEHTFSQWLHGADLQRFGTNRQSPTLRQRPSFSCPNTVDRQAPRFN</sequence>
<feature type="modified residue" description="4-aspartylphosphate" evidence="1">
    <location>
        <position position="58"/>
    </location>
</feature>
<dbReference type="SMART" id="SM00052">
    <property type="entry name" value="EAL"/>
    <property type="match status" value="1"/>
</dbReference>
<dbReference type="SMART" id="SM00448">
    <property type="entry name" value="REC"/>
    <property type="match status" value="1"/>
</dbReference>
<evidence type="ECO:0000259" key="3">
    <source>
        <dbReference type="PROSITE" id="PS50110"/>
    </source>
</evidence>
<dbReference type="InterPro" id="IPR001789">
    <property type="entry name" value="Sig_transdc_resp-reg_receiver"/>
</dbReference>
<dbReference type="Gene3D" id="3.20.20.450">
    <property type="entry name" value="EAL domain"/>
    <property type="match status" value="1"/>
</dbReference>
<reference evidence="5 6" key="1">
    <citation type="submission" date="2024-02" db="EMBL/GenBank/DDBJ databases">
        <title>Draft genome sequence of Collimonas sp. strain H4R21, an effective mineral-weathering bacterial strain isolated from the beech rhizosphere.</title>
        <authorList>
            <person name="Morin E."/>
            <person name="Uroz S."/>
            <person name="Leveau J.H.J."/>
            <person name="Kumar R."/>
            <person name="Rey M.W."/>
            <person name="Pham J."/>
        </authorList>
    </citation>
    <scope>NUCLEOTIDE SEQUENCE [LARGE SCALE GENOMIC DNA]</scope>
    <source>
        <strain evidence="5 6">H4R21</strain>
    </source>
</reference>
<dbReference type="Gene3D" id="3.40.50.2300">
    <property type="match status" value="1"/>
</dbReference>
<accession>A0ABU9Q3D2</accession>
<dbReference type="CDD" id="cd01948">
    <property type="entry name" value="EAL"/>
    <property type="match status" value="1"/>
</dbReference>
<evidence type="ECO:0000313" key="5">
    <source>
        <dbReference type="EMBL" id="MEM4990759.1"/>
    </source>
</evidence>
<dbReference type="Pfam" id="PF00072">
    <property type="entry name" value="Response_reg"/>
    <property type="match status" value="1"/>
</dbReference>
<dbReference type="PANTHER" id="PTHR33121">
    <property type="entry name" value="CYCLIC DI-GMP PHOSPHODIESTERASE PDEF"/>
    <property type="match status" value="1"/>
</dbReference>
<gene>
    <name evidence="5" type="ORF">V8G57_25450</name>
</gene>
<dbReference type="InterPro" id="IPR035919">
    <property type="entry name" value="EAL_sf"/>
</dbReference>
<proteinExistence type="predicted"/>
<keyword evidence="1" id="KW-0597">Phosphoprotein</keyword>
<feature type="compositionally biased region" description="Polar residues" evidence="2">
    <location>
        <begin position="402"/>
        <end position="420"/>
    </location>
</feature>
<dbReference type="InterPro" id="IPR001633">
    <property type="entry name" value="EAL_dom"/>
</dbReference>
<dbReference type="InterPro" id="IPR050706">
    <property type="entry name" value="Cyclic-di-GMP_PDE-like"/>
</dbReference>
<dbReference type="Pfam" id="PF00563">
    <property type="entry name" value="EAL"/>
    <property type="match status" value="1"/>
</dbReference>
<evidence type="ECO:0000313" key="6">
    <source>
        <dbReference type="Proteomes" id="UP001495910"/>
    </source>
</evidence>
<comment type="caution">
    <text evidence="5">The sequence shown here is derived from an EMBL/GenBank/DDBJ whole genome shotgun (WGS) entry which is preliminary data.</text>
</comment>
<feature type="region of interest" description="Disordered" evidence="2">
    <location>
        <begin position="402"/>
        <end position="427"/>
    </location>
</feature>